<dbReference type="PANTHER" id="PTHR31775">
    <property type="entry name" value="OS02G0117200 PROTEIN"/>
    <property type="match status" value="1"/>
</dbReference>
<accession>A0A9Q0UH61</accession>
<gene>
    <name evidence="6" type="ORF">OIU85_020658</name>
</gene>
<evidence type="ECO:0000256" key="2">
    <source>
        <dbReference type="SAM" id="Coils"/>
    </source>
</evidence>
<proteinExistence type="inferred from homology"/>
<dbReference type="EMBL" id="JAPFFL010000004">
    <property type="protein sequence ID" value="KAJ6729772.1"/>
    <property type="molecule type" value="Genomic_DNA"/>
</dbReference>
<evidence type="ECO:0000259" key="5">
    <source>
        <dbReference type="Pfam" id="PF03766"/>
    </source>
</evidence>
<dbReference type="InterPro" id="IPR005518">
    <property type="entry name" value="Remorin_N"/>
</dbReference>
<organism evidence="6 7">
    <name type="scientific">Salix viminalis</name>
    <name type="common">Common osier</name>
    <name type="synonym">Basket willow</name>
    <dbReference type="NCBI Taxonomy" id="40686"/>
    <lineage>
        <taxon>Eukaryota</taxon>
        <taxon>Viridiplantae</taxon>
        <taxon>Streptophyta</taxon>
        <taxon>Embryophyta</taxon>
        <taxon>Tracheophyta</taxon>
        <taxon>Spermatophyta</taxon>
        <taxon>Magnoliopsida</taxon>
        <taxon>eudicotyledons</taxon>
        <taxon>Gunneridae</taxon>
        <taxon>Pentapetalae</taxon>
        <taxon>rosids</taxon>
        <taxon>fabids</taxon>
        <taxon>Malpighiales</taxon>
        <taxon>Salicaceae</taxon>
        <taxon>Saliceae</taxon>
        <taxon>Salix</taxon>
    </lineage>
</organism>
<dbReference type="PANTHER" id="PTHR31775:SF31">
    <property type="entry name" value="REMORIN-LIKE"/>
    <property type="match status" value="1"/>
</dbReference>
<dbReference type="Pfam" id="PF03766">
    <property type="entry name" value="Remorin_N"/>
    <property type="match status" value="1"/>
</dbReference>
<evidence type="ECO:0000256" key="1">
    <source>
        <dbReference type="ARBA" id="ARBA00005711"/>
    </source>
</evidence>
<feature type="compositionally biased region" description="Basic and acidic residues" evidence="3">
    <location>
        <begin position="34"/>
        <end position="59"/>
    </location>
</feature>
<feature type="coiled-coil region" evidence="2">
    <location>
        <begin position="108"/>
        <end position="142"/>
    </location>
</feature>
<evidence type="ECO:0000259" key="4">
    <source>
        <dbReference type="Pfam" id="PF03763"/>
    </source>
</evidence>
<keyword evidence="7" id="KW-1185">Reference proteome</keyword>
<keyword evidence="2" id="KW-0175">Coiled coil</keyword>
<dbReference type="AlphaFoldDB" id="A0A9Q0UH61"/>
<feature type="domain" description="Remorin N-terminal" evidence="5">
    <location>
        <begin position="22"/>
        <end position="76"/>
    </location>
</feature>
<dbReference type="Pfam" id="PF03763">
    <property type="entry name" value="Remorin_C"/>
    <property type="match status" value="1"/>
</dbReference>
<evidence type="ECO:0000256" key="3">
    <source>
        <dbReference type="SAM" id="MobiDB-lite"/>
    </source>
</evidence>
<evidence type="ECO:0000313" key="6">
    <source>
        <dbReference type="EMBL" id="KAJ6729772.1"/>
    </source>
</evidence>
<evidence type="ECO:0000313" key="7">
    <source>
        <dbReference type="Proteomes" id="UP001151529"/>
    </source>
</evidence>
<name>A0A9Q0UH61_SALVM</name>
<comment type="similarity">
    <text evidence="1">Belongs to the remorin family.</text>
</comment>
<comment type="caution">
    <text evidence="6">The sequence shown here is derived from an EMBL/GenBank/DDBJ whole genome shotgun (WGS) entry which is preliminary data.</text>
</comment>
<sequence>MAEQEVKKVEAVTPVAPAPEQEGKVTAPPPPVAAEKEKAATAAEESKALAIVEKTEPAPKKVSGGSIDRDIALADLEKEKRLSFIKAWEDSEKTKAENKSQKKLSVVAAWENSKKAALEAKLRNIEEKLEKQKAEYAEKMKNKIAIIHKEAEEKKAIVEAKRGEEVLKAGEMAAKYRATGQAPKKLLGCF</sequence>
<reference evidence="6" key="2">
    <citation type="journal article" date="2023" name="Int. J. Mol. Sci.">
        <title>De Novo Assembly and Annotation of 11 Diverse Shrub Willow (Salix) Genomes Reveals Novel Gene Organization in Sex-Linked Regions.</title>
        <authorList>
            <person name="Hyden B."/>
            <person name="Feng K."/>
            <person name="Yates T.B."/>
            <person name="Jawdy S."/>
            <person name="Cereghino C."/>
            <person name="Smart L.B."/>
            <person name="Muchero W."/>
        </authorList>
    </citation>
    <scope>NUCLEOTIDE SEQUENCE [LARGE SCALE GENOMIC DNA]</scope>
    <source>
        <tissue evidence="6">Shoot tip</tissue>
    </source>
</reference>
<dbReference type="OrthoDB" id="684343at2759"/>
<protein>
    <submittedName>
        <fullName evidence="6">CARBOXY-TERMINAL REGION REMORIN</fullName>
    </submittedName>
</protein>
<reference evidence="6" key="1">
    <citation type="submission" date="2022-11" db="EMBL/GenBank/DDBJ databases">
        <authorList>
            <person name="Hyden B.L."/>
            <person name="Feng K."/>
            <person name="Yates T."/>
            <person name="Jawdy S."/>
            <person name="Smart L.B."/>
            <person name="Muchero W."/>
        </authorList>
    </citation>
    <scope>NUCLEOTIDE SEQUENCE</scope>
    <source>
        <tissue evidence="6">Shoot tip</tissue>
    </source>
</reference>
<dbReference type="InterPro" id="IPR005516">
    <property type="entry name" value="Remorin_C"/>
</dbReference>
<feature type="compositionally biased region" description="Basic and acidic residues" evidence="3">
    <location>
        <begin position="1"/>
        <end position="10"/>
    </location>
</feature>
<feature type="domain" description="Remorin C-terminal" evidence="4">
    <location>
        <begin position="80"/>
        <end position="185"/>
    </location>
</feature>
<feature type="region of interest" description="Disordered" evidence="3">
    <location>
        <begin position="1"/>
        <end position="65"/>
    </location>
</feature>
<dbReference type="Proteomes" id="UP001151529">
    <property type="component" value="Chromosome 2"/>
</dbReference>